<feature type="compositionally biased region" description="Basic and acidic residues" evidence="3">
    <location>
        <begin position="13"/>
        <end position="23"/>
    </location>
</feature>
<evidence type="ECO:0000256" key="1">
    <source>
        <dbReference type="ARBA" id="ARBA00022723"/>
    </source>
</evidence>
<dbReference type="PANTHER" id="PTHR11474:SF126">
    <property type="entry name" value="TYROSINASE-LIKE PROTEIN TYR-1-RELATED"/>
    <property type="match status" value="1"/>
</dbReference>
<evidence type="ECO:0000313" key="6">
    <source>
        <dbReference type="Proteomes" id="UP000243686"/>
    </source>
</evidence>
<dbReference type="Pfam" id="PF00264">
    <property type="entry name" value="Tyrosinase"/>
    <property type="match status" value="1"/>
</dbReference>
<keyword evidence="2" id="KW-0186">Copper</keyword>
<evidence type="ECO:0000313" key="5">
    <source>
        <dbReference type="EMBL" id="OON20329.1"/>
    </source>
</evidence>
<accession>A0A1S8X0S4</accession>
<gene>
    <name evidence="5" type="ORF">X801_03792</name>
</gene>
<dbReference type="GO" id="GO:0016491">
    <property type="term" value="F:oxidoreductase activity"/>
    <property type="evidence" value="ECO:0007669"/>
    <property type="project" value="InterPro"/>
</dbReference>
<feature type="domain" description="Tyrosinase copper-binding" evidence="4">
    <location>
        <begin position="590"/>
        <end position="601"/>
    </location>
</feature>
<dbReference type="SUPFAM" id="SSF48056">
    <property type="entry name" value="Di-copper centre-containing domain"/>
    <property type="match status" value="1"/>
</dbReference>
<dbReference type="InterPro" id="IPR008922">
    <property type="entry name" value="Di-copper_centre_dom_sf"/>
</dbReference>
<dbReference type="PRINTS" id="PR00092">
    <property type="entry name" value="TYROSINASE"/>
</dbReference>
<dbReference type="AlphaFoldDB" id="A0A1S8X0S4"/>
<keyword evidence="1" id="KW-0479">Metal-binding</keyword>
<dbReference type="GO" id="GO:0046872">
    <property type="term" value="F:metal ion binding"/>
    <property type="evidence" value="ECO:0007669"/>
    <property type="project" value="UniProtKB-KW"/>
</dbReference>
<keyword evidence="6" id="KW-1185">Reference proteome</keyword>
<evidence type="ECO:0000256" key="2">
    <source>
        <dbReference type="ARBA" id="ARBA00023008"/>
    </source>
</evidence>
<dbReference type="InterPro" id="IPR002227">
    <property type="entry name" value="Tyrosinase_Cu-bd"/>
</dbReference>
<evidence type="ECO:0000256" key="3">
    <source>
        <dbReference type="SAM" id="MobiDB-lite"/>
    </source>
</evidence>
<evidence type="ECO:0000259" key="4">
    <source>
        <dbReference type="PROSITE" id="PS00498"/>
    </source>
</evidence>
<organism evidence="5 6">
    <name type="scientific">Opisthorchis viverrini</name>
    <name type="common">Southeast Asian liver fluke</name>
    <dbReference type="NCBI Taxonomy" id="6198"/>
    <lineage>
        <taxon>Eukaryota</taxon>
        <taxon>Metazoa</taxon>
        <taxon>Spiralia</taxon>
        <taxon>Lophotrochozoa</taxon>
        <taxon>Platyhelminthes</taxon>
        <taxon>Trematoda</taxon>
        <taxon>Digenea</taxon>
        <taxon>Opisthorchiida</taxon>
        <taxon>Opisthorchiata</taxon>
        <taxon>Opisthorchiidae</taxon>
        <taxon>Opisthorchis</taxon>
    </lineage>
</organism>
<dbReference type="InterPro" id="IPR050316">
    <property type="entry name" value="Tyrosinase/Hemocyanin"/>
</dbReference>
<dbReference type="Gene3D" id="1.10.1280.10">
    <property type="entry name" value="Di-copper center containing domain from catechol oxidase"/>
    <property type="match status" value="1"/>
</dbReference>
<dbReference type="Proteomes" id="UP000243686">
    <property type="component" value="Unassembled WGS sequence"/>
</dbReference>
<feature type="region of interest" description="Disordered" evidence="3">
    <location>
        <begin position="1"/>
        <end position="37"/>
    </location>
</feature>
<sequence length="682" mass="78500">MSNSDRINGLHVKGREQDLKFEKQTPGAAGGDGGQTTAQEMGLEKHIRLAYVYAIYLKAHSDAFKDVCYEGKSRLGLNPDINNKQQKQTEKFMDQGDLLVLLDLDFGNSVFDLPSNRKIYKTQLFDELRVWQTLVSILGACSVLLPNVKQGTLLACVQSASDLFDQTCISHVYPSITRQTSLTETKQVVACNSKTPLELAMQYINHIISAWLLFTISPWGADALIPKVCMHNITAVGGSGVCCPIPKGAIHPCGGVGIGTCQRQYIQFEQIPKHNLRDDRLHWPSRFFKYTCQCEGNYFGVGCEECYYGWKGPLCNKREKVLRRNVMSFTKKEKRMFVDIVAHMPLTYTDYVIIHEGDRYHSDPLWKPRFMDVHLQYLIAYLHEYASRGTLYKDDFSCRFHKKLDNNHHVLGFATWHRYFMLVWERQLRKIATELYGWRDFAVPYWDWVDADKCEVCVNSLVGAPGPFVDGIRLIHRDSPFSNWTEQCSPPRSGGNCISCHSAWPNFKPLNRHYKQTAFPTTRDLQFTLSRGSFYLPQKEEDDKKCRGFHQALEGFCSAPGTNEENLFMHNKVHNMVHGSFCCASTAGNDPLFLLHHSQIDRIMQVWFEHYRPRPTEYPNHGVDLGSCRECNIIGFIPTIRHVQMFVDLRQLGIYYDNYHFGKHGYHGEEFIKHGPSYYRDL</sequence>
<name>A0A1S8X0S4_OPIVI</name>
<dbReference type="PROSITE" id="PS00498">
    <property type="entry name" value="TYROSINASE_2"/>
    <property type="match status" value="1"/>
</dbReference>
<reference evidence="5 6" key="1">
    <citation type="submission" date="2015-03" db="EMBL/GenBank/DDBJ databases">
        <title>Draft genome of the nematode, Opisthorchis viverrini.</title>
        <authorList>
            <person name="Mitreva M."/>
        </authorList>
    </citation>
    <scope>NUCLEOTIDE SEQUENCE [LARGE SCALE GENOMIC DNA]</scope>
    <source>
        <strain evidence="5">Khon Kaen</strain>
    </source>
</reference>
<dbReference type="PANTHER" id="PTHR11474">
    <property type="entry name" value="TYROSINASE FAMILY MEMBER"/>
    <property type="match status" value="1"/>
</dbReference>
<protein>
    <submittedName>
        <fullName evidence="5">Common central domain of tyrosinase</fullName>
    </submittedName>
</protein>
<dbReference type="EMBL" id="KV892707">
    <property type="protein sequence ID" value="OON20329.1"/>
    <property type="molecule type" value="Genomic_DNA"/>
</dbReference>
<proteinExistence type="predicted"/>